<dbReference type="PANTHER" id="PTHR30330:SF14">
    <property type="entry name" value="SODIUM_AMINO ACID (ALANINE) SYMPORTER"/>
    <property type="match status" value="1"/>
</dbReference>
<dbReference type="GO" id="GO:0005283">
    <property type="term" value="F:amino acid:sodium symporter activity"/>
    <property type="evidence" value="ECO:0007669"/>
    <property type="project" value="InterPro"/>
</dbReference>
<protein>
    <recommendedName>
        <fullName evidence="9">Amino-acid carrier protein AlsT</fullName>
    </recommendedName>
</protein>
<gene>
    <name evidence="8" type="ORF">SDC9_115672</name>
</gene>
<proteinExistence type="predicted"/>
<evidence type="ECO:0000256" key="5">
    <source>
        <dbReference type="ARBA" id="ARBA00022989"/>
    </source>
</evidence>
<reference evidence="8" key="1">
    <citation type="submission" date="2019-08" db="EMBL/GenBank/DDBJ databases">
        <authorList>
            <person name="Kucharzyk K."/>
            <person name="Murdoch R.W."/>
            <person name="Higgins S."/>
            <person name="Loffler F."/>
        </authorList>
    </citation>
    <scope>NUCLEOTIDE SEQUENCE</scope>
</reference>
<evidence type="ECO:0000256" key="4">
    <source>
        <dbReference type="ARBA" id="ARBA00022692"/>
    </source>
</evidence>
<evidence type="ECO:0000256" key="7">
    <source>
        <dbReference type="SAM" id="Phobius"/>
    </source>
</evidence>
<sequence>MADLTAGEGTVWYSGISGASLAIKAFETTFGWLGGKFITISVFLFGMTTTTGWFLYYEVLLRQLFRKKPATKDAVIKGFKVFYVLPGLYNVFLAVQGGQGPVFMWAIADCINAIPTFTNVVVLILLHKTFLKLLKDYKARYLGVGTVDPSFKVFYDTEDQPVKVG</sequence>
<organism evidence="8">
    <name type="scientific">bioreactor metagenome</name>
    <dbReference type="NCBI Taxonomy" id="1076179"/>
    <lineage>
        <taxon>unclassified sequences</taxon>
        <taxon>metagenomes</taxon>
        <taxon>ecological metagenomes</taxon>
    </lineage>
</organism>
<comment type="subcellular location">
    <subcellularLocation>
        <location evidence="1">Cell membrane</location>
        <topology evidence="1">Multi-pass membrane protein</topology>
    </subcellularLocation>
</comment>
<dbReference type="Pfam" id="PF01235">
    <property type="entry name" value="Na_Ala_symp"/>
    <property type="match status" value="1"/>
</dbReference>
<comment type="caution">
    <text evidence="8">The sequence shown here is derived from an EMBL/GenBank/DDBJ whole genome shotgun (WGS) entry which is preliminary data.</text>
</comment>
<keyword evidence="4 7" id="KW-0812">Transmembrane</keyword>
<name>A0A645BUI6_9ZZZZ</name>
<dbReference type="EMBL" id="VSSQ01022432">
    <property type="protein sequence ID" value="MPM68738.1"/>
    <property type="molecule type" value="Genomic_DNA"/>
</dbReference>
<evidence type="ECO:0000313" key="8">
    <source>
        <dbReference type="EMBL" id="MPM68738.1"/>
    </source>
</evidence>
<evidence type="ECO:0000256" key="2">
    <source>
        <dbReference type="ARBA" id="ARBA00022448"/>
    </source>
</evidence>
<dbReference type="AlphaFoldDB" id="A0A645BUI6"/>
<keyword evidence="3" id="KW-1003">Cell membrane</keyword>
<dbReference type="PANTHER" id="PTHR30330">
    <property type="entry name" value="AGSS FAMILY TRANSPORTER, SODIUM-ALANINE"/>
    <property type="match status" value="1"/>
</dbReference>
<keyword evidence="5 7" id="KW-1133">Transmembrane helix</keyword>
<accession>A0A645BUI6</accession>
<keyword evidence="6 7" id="KW-0472">Membrane</keyword>
<feature type="transmembrane region" description="Helical" evidence="7">
    <location>
        <begin position="78"/>
        <end position="96"/>
    </location>
</feature>
<dbReference type="GO" id="GO:0005886">
    <property type="term" value="C:plasma membrane"/>
    <property type="evidence" value="ECO:0007669"/>
    <property type="project" value="UniProtKB-SubCell"/>
</dbReference>
<evidence type="ECO:0008006" key="9">
    <source>
        <dbReference type="Google" id="ProtNLM"/>
    </source>
</evidence>
<dbReference type="InterPro" id="IPR001463">
    <property type="entry name" value="Na/Ala_symport"/>
</dbReference>
<feature type="transmembrane region" description="Helical" evidence="7">
    <location>
        <begin position="102"/>
        <end position="126"/>
    </location>
</feature>
<dbReference type="PRINTS" id="PR00175">
    <property type="entry name" value="NAALASMPORT"/>
</dbReference>
<feature type="transmembrane region" description="Helical" evidence="7">
    <location>
        <begin position="37"/>
        <end position="57"/>
    </location>
</feature>
<evidence type="ECO:0000256" key="3">
    <source>
        <dbReference type="ARBA" id="ARBA00022475"/>
    </source>
</evidence>
<evidence type="ECO:0000256" key="1">
    <source>
        <dbReference type="ARBA" id="ARBA00004651"/>
    </source>
</evidence>
<keyword evidence="2" id="KW-0813">Transport</keyword>
<evidence type="ECO:0000256" key="6">
    <source>
        <dbReference type="ARBA" id="ARBA00023136"/>
    </source>
</evidence>